<keyword evidence="7" id="KW-0223">Dioxygenase</keyword>
<keyword evidence="3" id="KW-0479">Metal-binding</keyword>
<dbReference type="InterPro" id="IPR004183">
    <property type="entry name" value="Xdiol_dOase_suB"/>
</dbReference>
<evidence type="ECO:0000313" key="8">
    <source>
        <dbReference type="Proteomes" id="UP000443582"/>
    </source>
</evidence>
<comment type="cofactor">
    <cofactor evidence="1">
        <name>Zn(2+)</name>
        <dbReference type="ChEBI" id="CHEBI:29105"/>
    </cofactor>
</comment>
<evidence type="ECO:0000256" key="1">
    <source>
        <dbReference type="ARBA" id="ARBA00001947"/>
    </source>
</evidence>
<gene>
    <name evidence="7" type="primary">ygiD</name>
    <name evidence="7" type="ORF">DAY19_07900</name>
</gene>
<evidence type="ECO:0000256" key="3">
    <source>
        <dbReference type="ARBA" id="ARBA00022723"/>
    </source>
</evidence>
<dbReference type="EC" id="1.13.11.29" evidence="7"/>
<keyword evidence="4" id="KW-0862">Zinc</keyword>
<name>A0ABY0IHZ5_9BACT</name>
<dbReference type="PANTHER" id="PTHR30096">
    <property type="entry name" value="4,5-DOPA DIOXYGENASE EXTRADIOL-LIKE PROTEIN"/>
    <property type="match status" value="1"/>
</dbReference>
<keyword evidence="5 7" id="KW-0560">Oxidoreductase</keyword>
<evidence type="ECO:0000256" key="4">
    <source>
        <dbReference type="ARBA" id="ARBA00022833"/>
    </source>
</evidence>
<organism evidence="7 8">
    <name type="scientific">Halobacteriovorax vibrionivorans</name>
    <dbReference type="NCBI Taxonomy" id="2152716"/>
    <lineage>
        <taxon>Bacteria</taxon>
        <taxon>Pseudomonadati</taxon>
        <taxon>Bdellovibrionota</taxon>
        <taxon>Bacteriovoracia</taxon>
        <taxon>Bacteriovoracales</taxon>
        <taxon>Halobacteriovoraceae</taxon>
        <taxon>Halobacteriovorax</taxon>
    </lineage>
</organism>
<dbReference type="InterPro" id="IPR014436">
    <property type="entry name" value="Extradiol_dOase_DODA"/>
</dbReference>
<evidence type="ECO:0000256" key="5">
    <source>
        <dbReference type="ARBA" id="ARBA00023002"/>
    </source>
</evidence>
<sequence>MPAIFLGHGSPMNAIESNDFTKKLEKLGQGLRRDYSRPKAVLMISAHWETEGTWVTGMDHPKTIHDFYGFPQALYDVRYPADGNASLADEIAKAINKPRVNIDKKQWGLDHGTWSVLKHVFPEADIPVVQLSLDRNQSYEYHYELGKKIRFLRDEGVMIMGSGNIVHNLRMMSRKHRYLGLDWAIEFDEWVKDKLLKREDAPLVSDALKTQAGKFSIPTDEHYLPLLYVLGSSLEEDKITFDYEGFELGSLSMRSVRYY</sequence>
<comment type="caution">
    <text evidence="7">The sequence shown here is derived from an EMBL/GenBank/DDBJ whole genome shotgun (WGS) entry which is preliminary data.</text>
</comment>
<reference evidence="8" key="1">
    <citation type="journal article" date="2019" name="Int. J. Syst. Evol. Microbiol.">
        <title>Halobacteriovorax valvorus sp. nov., a novel prokaryotic predator isolated from coastal seawater of China.</title>
        <authorList>
            <person name="Chen M.-X."/>
        </authorList>
    </citation>
    <scope>NUCLEOTIDE SEQUENCE [LARGE SCALE GENOMIC DNA]</scope>
    <source>
        <strain evidence="8">BL9</strain>
    </source>
</reference>
<dbReference type="Gene3D" id="3.40.830.10">
    <property type="entry name" value="LigB-like"/>
    <property type="match status" value="1"/>
</dbReference>
<accession>A0ABY0IHZ5</accession>
<dbReference type="SUPFAM" id="SSF53213">
    <property type="entry name" value="LigB-like"/>
    <property type="match status" value="1"/>
</dbReference>
<dbReference type="NCBIfam" id="NF007914">
    <property type="entry name" value="PRK10628.1"/>
    <property type="match status" value="1"/>
</dbReference>
<evidence type="ECO:0000259" key="6">
    <source>
        <dbReference type="Pfam" id="PF02900"/>
    </source>
</evidence>
<evidence type="ECO:0000256" key="2">
    <source>
        <dbReference type="ARBA" id="ARBA00007581"/>
    </source>
</evidence>
<dbReference type="PANTHER" id="PTHR30096:SF0">
    <property type="entry name" value="4,5-DOPA DIOXYGENASE EXTRADIOL-LIKE PROTEIN"/>
    <property type="match status" value="1"/>
</dbReference>
<evidence type="ECO:0000313" key="7">
    <source>
        <dbReference type="EMBL" id="RZF22170.1"/>
    </source>
</evidence>
<dbReference type="PIRSF" id="PIRSF006157">
    <property type="entry name" value="Doxgns_DODA"/>
    <property type="match status" value="1"/>
</dbReference>
<protein>
    <submittedName>
        <fullName evidence="7">4,5-DOPA dioxygenase extradiol</fullName>
        <ecNumber evidence="7">1.13.11.29</ecNumber>
    </submittedName>
</protein>
<proteinExistence type="inferred from homology"/>
<dbReference type="CDD" id="cd07363">
    <property type="entry name" value="45_DOPA_Dioxygenase"/>
    <property type="match status" value="1"/>
</dbReference>
<keyword evidence="8" id="KW-1185">Reference proteome</keyword>
<dbReference type="Proteomes" id="UP000443582">
    <property type="component" value="Unassembled WGS sequence"/>
</dbReference>
<dbReference type="GO" id="GO:0050297">
    <property type="term" value="F:stizolobate synthase activity"/>
    <property type="evidence" value="ECO:0007669"/>
    <property type="project" value="UniProtKB-EC"/>
</dbReference>
<feature type="domain" description="Extradiol ring-cleavage dioxygenase class III enzyme subunit B" evidence="6">
    <location>
        <begin position="3"/>
        <end position="215"/>
    </location>
</feature>
<comment type="similarity">
    <text evidence="2">Belongs to the DODA-type extradiol aromatic ring-opening dioxygenase family.</text>
</comment>
<dbReference type="Pfam" id="PF02900">
    <property type="entry name" value="LigB"/>
    <property type="match status" value="1"/>
</dbReference>
<dbReference type="EMBL" id="QDKL01000002">
    <property type="protein sequence ID" value="RZF22170.1"/>
    <property type="molecule type" value="Genomic_DNA"/>
</dbReference>